<dbReference type="RefSeq" id="WP_301198470.1">
    <property type="nucleotide sequence ID" value="NZ_JAPDPI010000008.1"/>
</dbReference>
<dbReference type="CDD" id="cd07398">
    <property type="entry name" value="MPP_YbbF-LpxH"/>
    <property type="match status" value="1"/>
</dbReference>
<dbReference type="Pfam" id="PF00149">
    <property type="entry name" value="Metallophos"/>
    <property type="match status" value="1"/>
</dbReference>
<dbReference type="AlphaFoldDB" id="A0AAE3MCD2"/>
<accession>A0AAE3MCD2</accession>
<dbReference type="GO" id="GO:0009245">
    <property type="term" value="P:lipid A biosynthetic process"/>
    <property type="evidence" value="ECO:0007669"/>
    <property type="project" value="TreeGrafter"/>
</dbReference>
<evidence type="ECO:0000256" key="4">
    <source>
        <dbReference type="ARBA" id="ARBA00023136"/>
    </source>
</evidence>
<dbReference type="SUPFAM" id="SSF56300">
    <property type="entry name" value="Metallo-dependent phosphatases"/>
    <property type="match status" value="1"/>
</dbReference>
<evidence type="ECO:0000256" key="2">
    <source>
        <dbReference type="ARBA" id="ARBA00022519"/>
    </source>
</evidence>
<evidence type="ECO:0000256" key="1">
    <source>
        <dbReference type="ARBA" id="ARBA00022475"/>
    </source>
</evidence>
<comment type="caution">
    <text evidence="7">The sequence shown here is derived from an EMBL/GenBank/DDBJ whole genome shotgun (WGS) entry which is preliminary data.</text>
</comment>
<keyword evidence="2" id="KW-0997">Cell inner membrane</keyword>
<evidence type="ECO:0000259" key="6">
    <source>
        <dbReference type="Pfam" id="PF00149"/>
    </source>
</evidence>
<keyword evidence="4" id="KW-0472">Membrane</keyword>
<protein>
    <submittedName>
        <fullName evidence="7">UDP-2,3-diacylglucosamine diphosphatase</fullName>
    </submittedName>
</protein>
<dbReference type="Gene3D" id="3.60.21.10">
    <property type="match status" value="1"/>
</dbReference>
<name>A0AAE3MCD2_9BACT</name>
<dbReference type="Proteomes" id="UP001207408">
    <property type="component" value="Unassembled WGS sequence"/>
</dbReference>
<feature type="domain" description="Calcineurin-like phosphoesterase" evidence="6">
    <location>
        <begin position="15"/>
        <end position="211"/>
    </location>
</feature>
<evidence type="ECO:0000256" key="3">
    <source>
        <dbReference type="ARBA" id="ARBA00022723"/>
    </source>
</evidence>
<dbReference type="GO" id="GO:0046872">
    <property type="term" value="F:metal ion binding"/>
    <property type="evidence" value="ECO:0007669"/>
    <property type="project" value="UniProtKB-KW"/>
</dbReference>
<dbReference type="InterPro" id="IPR029052">
    <property type="entry name" value="Metallo-depent_PP-like"/>
</dbReference>
<reference evidence="7" key="1">
    <citation type="submission" date="2022-10" db="EMBL/GenBank/DDBJ databases">
        <authorList>
            <person name="Yu W.X."/>
        </authorList>
    </citation>
    <scope>NUCLEOTIDE SEQUENCE</scope>
    <source>
        <strain evidence="7">D04</strain>
    </source>
</reference>
<keyword evidence="3" id="KW-0479">Metal-binding</keyword>
<keyword evidence="8" id="KW-1185">Reference proteome</keyword>
<evidence type="ECO:0000313" key="8">
    <source>
        <dbReference type="Proteomes" id="UP001207408"/>
    </source>
</evidence>
<gene>
    <name evidence="7" type="ORF">OM074_06055</name>
</gene>
<dbReference type="InterPro" id="IPR043461">
    <property type="entry name" value="LpxH-like"/>
</dbReference>
<dbReference type="PANTHER" id="PTHR34990:SF2">
    <property type="entry name" value="BLL8164 PROTEIN"/>
    <property type="match status" value="1"/>
</dbReference>
<keyword evidence="1" id="KW-1003">Cell membrane</keyword>
<dbReference type="GO" id="GO:0008758">
    <property type="term" value="F:UDP-2,3-diacylglucosamine hydrolase activity"/>
    <property type="evidence" value="ECO:0007669"/>
    <property type="project" value="TreeGrafter"/>
</dbReference>
<evidence type="ECO:0000256" key="5">
    <source>
        <dbReference type="ARBA" id="ARBA00023211"/>
    </source>
</evidence>
<evidence type="ECO:0000313" key="7">
    <source>
        <dbReference type="EMBL" id="MCW3805181.1"/>
    </source>
</evidence>
<dbReference type="PANTHER" id="PTHR34990">
    <property type="entry name" value="UDP-2,3-DIACYLGLUCOSAMINE HYDROLASE-RELATED"/>
    <property type="match status" value="1"/>
</dbReference>
<dbReference type="GO" id="GO:0016020">
    <property type="term" value="C:membrane"/>
    <property type="evidence" value="ECO:0007669"/>
    <property type="project" value="GOC"/>
</dbReference>
<keyword evidence="5" id="KW-0464">Manganese</keyword>
<dbReference type="EMBL" id="JAPDPI010000008">
    <property type="protein sequence ID" value="MCW3805181.1"/>
    <property type="molecule type" value="Genomic_DNA"/>
</dbReference>
<organism evidence="7 8">
    <name type="scientific">Plebeiibacterium marinum</name>
    <dbReference type="NCBI Taxonomy" id="2992111"/>
    <lineage>
        <taxon>Bacteria</taxon>
        <taxon>Pseudomonadati</taxon>
        <taxon>Bacteroidota</taxon>
        <taxon>Bacteroidia</taxon>
        <taxon>Marinilabiliales</taxon>
        <taxon>Marinilabiliaceae</taxon>
        <taxon>Plebeiibacterium</taxon>
    </lineage>
</organism>
<dbReference type="InterPro" id="IPR004843">
    <property type="entry name" value="Calcineurin-like_PHP"/>
</dbReference>
<proteinExistence type="predicted"/>
<sequence length="289" mass="33162">MTKKEKKKPRNLEAVVVSDTHLGTRSCKSKELLTYLKSVQPKHLLLNGDIIDIWQFSKSYFPKIQLKVVRQIIKMMEQGTKVHYIVGNHDEALRRFVGLSVGNLSIVNKVVLDINGAKSWVFHGDAFDVVMQHSKWLAKLGATGYALLTALNKMVNSLLALFGQKRISLSRDIKRMVKTKRTDIATRFEKTVAGLAIKKRYKYAICGHIHWPAKKIIHNSNGKVMYLNSGDWVENMTALEFENNDWHLVYFNSHDNELNEEEEDIENVDQLLGSDKVLFKSMFRDVLSD</sequence>